<reference evidence="2 3" key="1">
    <citation type="submission" date="2022-11" db="EMBL/GenBank/DDBJ databases">
        <authorList>
            <person name="Caiyu Z."/>
        </authorList>
    </citation>
    <scope>NUCLEOTIDE SEQUENCE [LARGE SCALE GENOMIC DNA]</scope>
    <source>
        <strain evidence="2 3">YR-4</strain>
    </source>
</reference>
<keyword evidence="3" id="KW-1185">Reference proteome</keyword>
<gene>
    <name evidence="2" type="ORF">OUY18_13755</name>
</gene>
<evidence type="ECO:0000313" key="2">
    <source>
        <dbReference type="EMBL" id="MCY1715316.1"/>
    </source>
</evidence>
<organism evidence="2 3">
    <name type="scientific">Caproiciproducens galactitolivorans</name>
    <dbReference type="NCBI Taxonomy" id="642589"/>
    <lineage>
        <taxon>Bacteria</taxon>
        <taxon>Bacillati</taxon>
        <taxon>Bacillota</taxon>
        <taxon>Clostridia</taxon>
        <taxon>Eubacteriales</taxon>
        <taxon>Acutalibacteraceae</taxon>
        <taxon>Caproiciproducens</taxon>
    </lineage>
</organism>
<name>A0ABT4BZF7_9FIRM</name>
<protein>
    <submittedName>
        <fullName evidence="2">AntA/AntB antirepressor family protein</fullName>
    </submittedName>
</protein>
<dbReference type="InterPro" id="IPR013557">
    <property type="entry name" value="AntA/B_antirep"/>
</dbReference>
<accession>A0ABT4BZF7</accession>
<feature type="domain" description="AntA/AntB antirepressor" evidence="1">
    <location>
        <begin position="24"/>
        <end position="91"/>
    </location>
</feature>
<dbReference type="Proteomes" id="UP001082703">
    <property type="component" value="Unassembled WGS sequence"/>
</dbReference>
<sequence>MNNLQIFNRDIIPVYTTDEGKKVVIGRELHEKLKIGKDYSTWFKDMCEYGFFEGTDFSPVSGKTSEQGGRPRIEHILTLDMAKHIAMIQRTPEGKAIRDKLIELDTNIENLSPELRLLIKLEVGQKQQQKALQETNERLNHIGDVIALDTRSWREDARKLIIKTAQKMGGNEYIRDVQSEIFKLVDSRGGVKLETRLTNKRQRMADEGVCKSKRDRLNKVDVIADDKKLIEIYIAIVKEMAIKYGADQKTA</sequence>
<comment type="caution">
    <text evidence="2">The sequence shown here is derived from an EMBL/GenBank/DDBJ whole genome shotgun (WGS) entry which is preliminary data.</text>
</comment>
<proteinExistence type="predicted"/>
<evidence type="ECO:0000313" key="3">
    <source>
        <dbReference type="Proteomes" id="UP001082703"/>
    </source>
</evidence>
<evidence type="ECO:0000259" key="1">
    <source>
        <dbReference type="Pfam" id="PF08346"/>
    </source>
</evidence>
<dbReference type="EMBL" id="JAPOHA010000023">
    <property type="protein sequence ID" value="MCY1715316.1"/>
    <property type="molecule type" value="Genomic_DNA"/>
</dbReference>
<dbReference type="RefSeq" id="WP_268059352.1">
    <property type="nucleotide sequence ID" value="NZ_JAPOHA010000023.1"/>
</dbReference>
<dbReference type="Pfam" id="PF08346">
    <property type="entry name" value="AntA"/>
    <property type="match status" value="1"/>
</dbReference>